<dbReference type="Proteomes" id="UP001459277">
    <property type="component" value="Unassembled WGS sequence"/>
</dbReference>
<dbReference type="AlphaFoldDB" id="A0AAW2CWX2"/>
<organism evidence="1 2">
    <name type="scientific">Lithocarpus litseifolius</name>
    <dbReference type="NCBI Taxonomy" id="425828"/>
    <lineage>
        <taxon>Eukaryota</taxon>
        <taxon>Viridiplantae</taxon>
        <taxon>Streptophyta</taxon>
        <taxon>Embryophyta</taxon>
        <taxon>Tracheophyta</taxon>
        <taxon>Spermatophyta</taxon>
        <taxon>Magnoliopsida</taxon>
        <taxon>eudicotyledons</taxon>
        <taxon>Gunneridae</taxon>
        <taxon>Pentapetalae</taxon>
        <taxon>rosids</taxon>
        <taxon>fabids</taxon>
        <taxon>Fagales</taxon>
        <taxon>Fagaceae</taxon>
        <taxon>Lithocarpus</taxon>
    </lineage>
</organism>
<protein>
    <submittedName>
        <fullName evidence="1">Uncharacterized protein</fullName>
    </submittedName>
</protein>
<keyword evidence="2" id="KW-1185">Reference proteome</keyword>
<gene>
    <name evidence="1" type="ORF">SO802_015740</name>
</gene>
<reference evidence="1 2" key="1">
    <citation type="submission" date="2024-01" db="EMBL/GenBank/DDBJ databases">
        <title>A telomere-to-telomere, gap-free genome of sweet tea (Lithocarpus litseifolius).</title>
        <authorList>
            <person name="Zhou J."/>
        </authorList>
    </citation>
    <scope>NUCLEOTIDE SEQUENCE [LARGE SCALE GENOMIC DNA]</scope>
    <source>
        <strain evidence="1">Zhou-2022a</strain>
        <tissue evidence="1">Leaf</tissue>
    </source>
</reference>
<proteinExistence type="predicted"/>
<accession>A0AAW2CWX2</accession>
<name>A0AAW2CWX2_9ROSI</name>
<comment type="caution">
    <text evidence="1">The sequence shown here is derived from an EMBL/GenBank/DDBJ whole genome shotgun (WGS) entry which is preliminary data.</text>
</comment>
<dbReference type="EMBL" id="JAZDWU010000005">
    <property type="protein sequence ID" value="KAL0001959.1"/>
    <property type="molecule type" value="Genomic_DNA"/>
</dbReference>
<evidence type="ECO:0000313" key="1">
    <source>
        <dbReference type="EMBL" id="KAL0001959.1"/>
    </source>
</evidence>
<evidence type="ECO:0000313" key="2">
    <source>
        <dbReference type="Proteomes" id="UP001459277"/>
    </source>
</evidence>
<sequence>MVFASSSWFSGAIVWASGGSWCGSVSEGLGFLYYCVYGGVVSISPDPLQSQEFALAEGEVDVLLLGASCGVPLRNVVDGVAELDHSSVKARKRARPEVE</sequence>